<organism evidence="1 2">
    <name type="scientific">Opisthorchis viverrini</name>
    <name type="common">Southeast Asian liver fluke</name>
    <dbReference type="NCBI Taxonomy" id="6198"/>
    <lineage>
        <taxon>Eukaryota</taxon>
        <taxon>Metazoa</taxon>
        <taxon>Spiralia</taxon>
        <taxon>Lophotrochozoa</taxon>
        <taxon>Platyhelminthes</taxon>
        <taxon>Trematoda</taxon>
        <taxon>Digenea</taxon>
        <taxon>Opisthorchiida</taxon>
        <taxon>Opisthorchiata</taxon>
        <taxon>Opisthorchiidae</taxon>
        <taxon>Opisthorchis</taxon>
    </lineage>
</organism>
<dbReference type="RefSeq" id="XP_009167392.1">
    <property type="nucleotide sequence ID" value="XM_009169128.1"/>
</dbReference>
<reference evidence="1 2" key="1">
    <citation type="submission" date="2013-11" db="EMBL/GenBank/DDBJ databases">
        <title>Opisthorchis viverrini - life in the bile duct.</title>
        <authorList>
            <person name="Young N.D."/>
            <person name="Nagarajan N."/>
            <person name="Lin S.J."/>
            <person name="Korhonen P.K."/>
            <person name="Jex A.R."/>
            <person name="Hall R.S."/>
            <person name="Safavi-Hemami H."/>
            <person name="Kaewkong W."/>
            <person name="Bertrand D."/>
            <person name="Gao S."/>
            <person name="Seet Q."/>
            <person name="Wongkham S."/>
            <person name="Teh B.T."/>
            <person name="Wongkham C."/>
            <person name="Intapan P.M."/>
            <person name="Maleewong W."/>
            <person name="Yang X."/>
            <person name="Hu M."/>
            <person name="Wang Z."/>
            <person name="Hofmann A."/>
            <person name="Sternberg P.W."/>
            <person name="Tan P."/>
            <person name="Wang J."/>
            <person name="Gasser R.B."/>
        </authorList>
    </citation>
    <scope>NUCLEOTIDE SEQUENCE [LARGE SCALE GENOMIC DNA]</scope>
</reference>
<evidence type="ECO:0000313" key="1">
    <source>
        <dbReference type="EMBL" id="KER28848.1"/>
    </source>
</evidence>
<keyword evidence="2" id="KW-1185">Reference proteome</keyword>
<gene>
    <name evidence="1" type="ORF">T265_04389</name>
</gene>
<accession>A0A074ZN70</accession>
<dbReference type="AlphaFoldDB" id="A0A074ZN70"/>
<dbReference type="OrthoDB" id="191995at2759"/>
<dbReference type="CTD" id="20318571"/>
<dbReference type="GeneID" id="20318571"/>
<protein>
    <submittedName>
        <fullName evidence="1">Uncharacterized protein</fullName>
    </submittedName>
</protein>
<proteinExistence type="predicted"/>
<name>A0A074ZN70_OPIVI</name>
<dbReference type="Proteomes" id="UP000054324">
    <property type="component" value="Unassembled WGS sequence"/>
</dbReference>
<dbReference type="KEGG" id="ovi:T265_04389"/>
<sequence length="184" mass="20451">MVRGSNPTYASPLLLSRFGRPSNIPAVVLPSGGMAATNRKGVTEYYLKLDITQETKYTGIQRDLRRILRRIVRRSAKRLCCIVDCEGHGKKPARAHPKVPLFEQTLIDWLQRAAWQNDELGTETQHLGCSCLGQPGGIPALVFPSGGMAAGHRKGVTAERLLLLKNNQYCSSIPEHHRILRELT</sequence>
<evidence type="ECO:0000313" key="2">
    <source>
        <dbReference type="Proteomes" id="UP000054324"/>
    </source>
</evidence>
<dbReference type="EMBL" id="KL596690">
    <property type="protein sequence ID" value="KER28848.1"/>
    <property type="molecule type" value="Genomic_DNA"/>
</dbReference>